<dbReference type="PANTHER" id="PTHR30572">
    <property type="entry name" value="MEMBRANE COMPONENT OF TRANSPORTER-RELATED"/>
    <property type="match status" value="1"/>
</dbReference>
<keyword evidence="2" id="KW-1003">Cell membrane</keyword>
<feature type="transmembrane region" description="Helical" evidence="7">
    <location>
        <begin position="462"/>
        <end position="480"/>
    </location>
</feature>
<name>A0A1G5GNP2_9FIRM</name>
<keyword evidence="4 7" id="KW-1133">Transmembrane helix</keyword>
<feature type="transmembrane region" description="Helical" evidence="7">
    <location>
        <begin position="821"/>
        <end position="842"/>
    </location>
</feature>
<keyword evidence="10" id="KW-1185">Reference proteome</keyword>
<protein>
    <submittedName>
        <fullName evidence="9">Putative ABC transport system permease protein</fullName>
    </submittedName>
</protein>
<evidence type="ECO:0000256" key="1">
    <source>
        <dbReference type="ARBA" id="ARBA00004651"/>
    </source>
</evidence>
<dbReference type="OrthoDB" id="9793166at2"/>
<evidence type="ECO:0000313" key="10">
    <source>
        <dbReference type="Proteomes" id="UP000183047"/>
    </source>
</evidence>
<feature type="transmembrane region" description="Helical" evidence="7">
    <location>
        <begin position="385"/>
        <end position="405"/>
    </location>
</feature>
<dbReference type="AlphaFoldDB" id="A0A1G5GNP2"/>
<dbReference type="GO" id="GO:0022857">
    <property type="term" value="F:transmembrane transporter activity"/>
    <property type="evidence" value="ECO:0007669"/>
    <property type="project" value="TreeGrafter"/>
</dbReference>
<dbReference type="PANTHER" id="PTHR30572:SF4">
    <property type="entry name" value="ABC TRANSPORTER PERMEASE YTRF"/>
    <property type="match status" value="1"/>
</dbReference>
<evidence type="ECO:0000256" key="3">
    <source>
        <dbReference type="ARBA" id="ARBA00022692"/>
    </source>
</evidence>
<sequence>MNIIATLTLRHLLGKKKRSIVTMLGIAASTALISAIVLGVFSFFKFFGSMAIQSEGNVHAQFREITREQYVSLTKDKRIASVGICDAEEKVTGVRLLNDKEDRFRTGNIDHVDKNYLSMRVISDYDGVLPKNSSEIAVEEQFLIDNGLEDLKVGDSLTFEQGYRYIDDEIEGLSYLGGDYKSEEQFKAESTETCTVTAILHGNRPTGDWDILRGLDEDYFPDREKAQVLITLKKCDHTAIKQLNSIKAEYGIDKSEYNTEYLISCFAYEDSEGTYRSFFVMMAVALAIVIVTSVILIFNSIGMSLTERMRYLGMLASVGATAKQKRFSIYYEGFVLGAIGIPLGLLIGYIGTKITLEFLGNRIIEANIFAGVEGVSGGVPIVCNLYVMAAIVFFATLTIFISTFVPAIKASKVMPIEALRQNNIVKVKARNLRVNPVIRKIFGYEGELAYKNLKRNGVKGKVITATLAVSVIMFLTTNYFCNSVARANKFELDLPYQIVASCSLSESYKLRNAIGEMDGVDNVYGVSMIQFLFKKAPESTKELANTDIADQKFLLPEFADLSLAGMDVCIVDDKEFDRILEDNGLDKGAYYGDTLRGVLLNDYFHERKPSEVFNDGIIGQALHYDNAMENPPAIEIAGLIKYDGKNSILDLTPKGDIAVYVPTSMYYAKAKEVLPEDKLTVDLGVETTRHKEIHDKIYSLLENDGYHSYYCNDFADSLQVMDTITIMLKTAMYGFTGLLSLISVANIVNTISTGVLLRRKEFAMYKSVGLESGGFKKMLWLETLLYGMKALILGIPISLLLSYLMYRTFDSNLHIFDPDLIMYGIVMASVFGILGICMALSVNKIKNENIIDALKEDAV</sequence>
<gene>
    <name evidence="9" type="ORF">SAMN02910451_02968</name>
</gene>
<dbReference type="InterPro" id="IPR003838">
    <property type="entry name" value="ABC3_permease_C"/>
</dbReference>
<keyword evidence="3 7" id="KW-0812">Transmembrane</keyword>
<evidence type="ECO:0000259" key="8">
    <source>
        <dbReference type="Pfam" id="PF02687"/>
    </source>
</evidence>
<feature type="domain" description="ABC3 transporter permease C-terminal" evidence="8">
    <location>
        <begin position="735"/>
        <end position="849"/>
    </location>
</feature>
<dbReference type="RefSeq" id="WP_074463348.1">
    <property type="nucleotide sequence ID" value="NZ_FMUR01000023.1"/>
</dbReference>
<comment type="similarity">
    <text evidence="6">Belongs to the ABC-4 integral membrane protein family.</text>
</comment>
<feature type="transmembrane region" description="Helical" evidence="7">
    <location>
        <begin position="778"/>
        <end position="801"/>
    </location>
</feature>
<evidence type="ECO:0000256" key="4">
    <source>
        <dbReference type="ARBA" id="ARBA00022989"/>
    </source>
</evidence>
<organism evidence="9 10">
    <name type="scientific">Butyrivibrio hungatei</name>
    <dbReference type="NCBI Taxonomy" id="185008"/>
    <lineage>
        <taxon>Bacteria</taxon>
        <taxon>Bacillati</taxon>
        <taxon>Bacillota</taxon>
        <taxon>Clostridia</taxon>
        <taxon>Lachnospirales</taxon>
        <taxon>Lachnospiraceae</taxon>
        <taxon>Butyrivibrio</taxon>
    </lineage>
</organism>
<dbReference type="InterPro" id="IPR050250">
    <property type="entry name" value="Macrolide_Exporter_MacB"/>
</dbReference>
<feature type="transmembrane region" description="Helical" evidence="7">
    <location>
        <begin position="20"/>
        <end position="44"/>
    </location>
</feature>
<reference evidence="10" key="1">
    <citation type="submission" date="2016-10" db="EMBL/GenBank/DDBJ databases">
        <authorList>
            <person name="Varghese N."/>
            <person name="Submissions S."/>
        </authorList>
    </citation>
    <scope>NUCLEOTIDE SEQUENCE [LARGE SCALE GENOMIC DNA]</scope>
    <source>
        <strain evidence="10">XBD2006</strain>
    </source>
</reference>
<feature type="transmembrane region" description="Helical" evidence="7">
    <location>
        <begin position="731"/>
        <end position="757"/>
    </location>
</feature>
<dbReference type="EMBL" id="FMUR01000023">
    <property type="protein sequence ID" value="SCY53176.1"/>
    <property type="molecule type" value="Genomic_DNA"/>
</dbReference>
<keyword evidence="5 7" id="KW-0472">Membrane</keyword>
<evidence type="ECO:0000256" key="7">
    <source>
        <dbReference type="SAM" id="Phobius"/>
    </source>
</evidence>
<evidence type="ECO:0000256" key="5">
    <source>
        <dbReference type="ARBA" id="ARBA00023136"/>
    </source>
</evidence>
<feature type="domain" description="ABC3 transporter permease C-terminal" evidence="8">
    <location>
        <begin position="284"/>
        <end position="413"/>
    </location>
</feature>
<dbReference type="Pfam" id="PF02687">
    <property type="entry name" value="FtsX"/>
    <property type="match status" value="2"/>
</dbReference>
<dbReference type="GO" id="GO:0005886">
    <property type="term" value="C:plasma membrane"/>
    <property type="evidence" value="ECO:0007669"/>
    <property type="project" value="UniProtKB-SubCell"/>
</dbReference>
<evidence type="ECO:0000256" key="2">
    <source>
        <dbReference type="ARBA" id="ARBA00022475"/>
    </source>
</evidence>
<comment type="subcellular location">
    <subcellularLocation>
        <location evidence="1">Cell membrane</location>
        <topology evidence="1">Multi-pass membrane protein</topology>
    </subcellularLocation>
</comment>
<feature type="transmembrane region" description="Helical" evidence="7">
    <location>
        <begin position="278"/>
        <end position="301"/>
    </location>
</feature>
<proteinExistence type="inferred from homology"/>
<evidence type="ECO:0000256" key="6">
    <source>
        <dbReference type="ARBA" id="ARBA00038076"/>
    </source>
</evidence>
<evidence type="ECO:0000313" key="9">
    <source>
        <dbReference type="EMBL" id="SCY53176.1"/>
    </source>
</evidence>
<dbReference type="Proteomes" id="UP000183047">
    <property type="component" value="Unassembled WGS sequence"/>
</dbReference>
<feature type="transmembrane region" description="Helical" evidence="7">
    <location>
        <begin position="329"/>
        <end position="350"/>
    </location>
</feature>
<accession>A0A1G5GNP2</accession>